<reference evidence="2 3" key="1">
    <citation type="submission" date="2018-08" db="EMBL/GenBank/DDBJ databases">
        <title>Genomic Encyclopedia of Type Strains, Phase IV (KMG-IV): sequencing the most valuable type-strain genomes for metagenomic binning, comparative biology and taxonomic classification.</title>
        <authorList>
            <person name="Goeker M."/>
        </authorList>
    </citation>
    <scope>NUCLEOTIDE SEQUENCE [LARGE SCALE GENOMIC DNA]</scope>
    <source>
        <strain evidence="2 3">DSM 23923</strain>
    </source>
</reference>
<comment type="caution">
    <text evidence="2">The sequence shown here is derived from an EMBL/GenBank/DDBJ whole genome shotgun (WGS) entry which is preliminary data.</text>
</comment>
<sequence length="208" mass="24183">MTKLLAVSDVESQYIYRAVGGEKFKDLDFIISCGDLPYYYLEYIVSMTNKDLYYVRGNHAHKVEMSDKHQRTAPEGAIDLHQKILHTQSGISLAGIEGSVLYNYGPHQYSQAQMWQMVFKMVPGLFINYMRESRFLDILVTHAPPWHINDQEDLPHQGIKAFRWFLEVFQPRYHLHGHTHDYLNPGGVMTHFAQTDVINVTGYQIIEF</sequence>
<dbReference type="EMBL" id="QUMS01000002">
    <property type="protein sequence ID" value="REG08434.1"/>
    <property type="molecule type" value="Genomic_DNA"/>
</dbReference>
<dbReference type="InterPro" id="IPR004843">
    <property type="entry name" value="Calcineurin-like_PHP"/>
</dbReference>
<protein>
    <submittedName>
        <fullName evidence="2">Icc-related predicted phosphoesterase</fullName>
    </submittedName>
</protein>
<dbReference type="SUPFAM" id="SSF56300">
    <property type="entry name" value="Metallo-dependent phosphatases"/>
    <property type="match status" value="1"/>
</dbReference>
<proteinExistence type="predicted"/>
<accession>A0A347ZNF1</accession>
<dbReference type="GO" id="GO:0016787">
    <property type="term" value="F:hydrolase activity"/>
    <property type="evidence" value="ECO:0007669"/>
    <property type="project" value="InterPro"/>
</dbReference>
<dbReference type="InterPro" id="IPR029052">
    <property type="entry name" value="Metallo-depent_PP-like"/>
</dbReference>
<feature type="domain" description="Calcineurin-like phosphoesterase" evidence="1">
    <location>
        <begin position="25"/>
        <end position="182"/>
    </location>
</feature>
<dbReference type="RefSeq" id="WP_116225089.1">
    <property type="nucleotide sequence ID" value="NZ_AP018437.1"/>
</dbReference>
<evidence type="ECO:0000313" key="3">
    <source>
        <dbReference type="Proteomes" id="UP000256388"/>
    </source>
</evidence>
<name>A0A347ZNF1_9CHLR</name>
<dbReference type="Pfam" id="PF00149">
    <property type="entry name" value="Metallophos"/>
    <property type="match status" value="1"/>
</dbReference>
<gene>
    <name evidence="2" type="ORF">DFR64_1801</name>
</gene>
<keyword evidence="3" id="KW-1185">Reference proteome</keyword>
<evidence type="ECO:0000313" key="2">
    <source>
        <dbReference type="EMBL" id="REG08434.1"/>
    </source>
</evidence>
<dbReference type="Gene3D" id="3.60.21.10">
    <property type="match status" value="1"/>
</dbReference>
<dbReference type="AlphaFoldDB" id="A0A347ZNF1"/>
<dbReference type="Proteomes" id="UP000256388">
    <property type="component" value="Unassembled WGS sequence"/>
</dbReference>
<dbReference type="OrthoDB" id="9783591at2"/>
<evidence type="ECO:0000259" key="1">
    <source>
        <dbReference type="Pfam" id="PF00149"/>
    </source>
</evidence>
<organism evidence="2 3">
    <name type="scientific">Pelolinea submarina</name>
    <dbReference type="NCBI Taxonomy" id="913107"/>
    <lineage>
        <taxon>Bacteria</taxon>
        <taxon>Bacillati</taxon>
        <taxon>Chloroflexota</taxon>
        <taxon>Anaerolineae</taxon>
        <taxon>Anaerolineales</taxon>
        <taxon>Anaerolineaceae</taxon>
        <taxon>Pelolinea</taxon>
    </lineage>
</organism>